<dbReference type="Proteomes" id="UP000050640">
    <property type="component" value="Unplaced"/>
</dbReference>
<dbReference type="AlphaFoldDB" id="A0A0R3RP98"/>
<name>A0A0R3RP98_9BILA</name>
<dbReference type="STRING" id="1147741.A0A0R3RP98"/>
<feature type="compositionally biased region" description="Basic and acidic residues" evidence="1">
    <location>
        <begin position="23"/>
        <end position="37"/>
    </location>
</feature>
<feature type="compositionally biased region" description="Basic and acidic residues" evidence="1">
    <location>
        <begin position="94"/>
        <end position="105"/>
    </location>
</feature>
<evidence type="ECO:0000313" key="2">
    <source>
        <dbReference type="Proteomes" id="UP000050640"/>
    </source>
</evidence>
<accession>A0A0R3RP98</accession>
<feature type="region of interest" description="Disordered" evidence="1">
    <location>
        <begin position="81"/>
        <end position="111"/>
    </location>
</feature>
<dbReference type="WBParaSite" id="EEL_0000331101-mRNA-1">
    <property type="protein sequence ID" value="EEL_0000331101-mRNA-1"/>
    <property type="gene ID" value="EEL_0000331101"/>
</dbReference>
<keyword evidence="2" id="KW-1185">Reference proteome</keyword>
<feature type="region of interest" description="Disordered" evidence="1">
    <location>
        <begin position="1"/>
        <end position="37"/>
    </location>
</feature>
<evidence type="ECO:0000256" key="1">
    <source>
        <dbReference type="SAM" id="MobiDB-lite"/>
    </source>
</evidence>
<evidence type="ECO:0000313" key="3">
    <source>
        <dbReference type="WBParaSite" id="EEL_0000331101-mRNA-1"/>
    </source>
</evidence>
<sequence>MSSGKSADQNSCRADHALGGQHEVSDGKVIDEEKNNNEITDEKIFQMNKIYTNDSSVSAISLQSLDDDDFRNLLSTAAKPQYGSLQRKRKKSQKRAEYGGRRLSDAGESTGLSAEADNLLAQFRREAELNQRKADIG</sequence>
<reference evidence="3" key="1">
    <citation type="submission" date="2017-02" db="UniProtKB">
        <authorList>
            <consortium name="WormBaseParasite"/>
        </authorList>
    </citation>
    <scope>IDENTIFICATION</scope>
</reference>
<feature type="compositionally biased region" description="Polar residues" evidence="1">
    <location>
        <begin position="1"/>
        <end position="12"/>
    </location>
</feature>
<proteinExistence type="predicted"/>
<organism evidence="2 3">
    <name type="scientific">Elaeophora elaphi</name>
    <dbReference type="NCBI Taxonomy" id="1147741"/>
    <lineage>
        <taxon>Eukaryota</taxon>
        <taxon>Metazoa</taxon>
        <taxon>Ecdysozoa</taxon>
        <taxon>Nematoda</taxon>
        <taxon>Chromadorea</taxon>
        <taxon>Rhabditida</taxon>
        <taxon>Spirurina</taxon>
        <taxon>Spiruromorpha</taxon>
        <taxon>Filarioidea</taxon>
        <taxon>Onchocercidae</taxon>
        <taxon>Elaeophora</taxon>
    </lineage>
</organism>
<protein>
    <submittedName>
        <fullName evidence="3">NUC153 domain-containing protein</fullName>
    </submittedName>
</protein>